<gene>
    <name evidence="2" type="ORF">MA20_11870</name>
</gene>
<sequence length="146" mass="16580">MIASYAHAMDDGEIDRWPQFFTPNGIYHLTTKENHEASLPIGIMRCVGRGMMIDRVKAFHTANIFEPHTYNHVIGYPAMSYDKATGRVTARSNFQVIRIMEAGRMDLYATGKYLDIIQEEGGSLKFMERVVVLDSRNVDILLVVPL</sequence>
<evidence type="ECO:0000313" key="2">
    <source>
        <dbReference type="EMBL" id="KGT79669.1"/>
    </source>
</evidence>
<dbReference type="EMBL" id="JRPN01000010">
    <property type="protein sequence ID" value="KGT79669.1"/>
    <property type="molecule type" value="Genomic_DNA"/>
</dbReference>
<accession>A0A0A3Y283</accession>
<dbReference type="SUPFAM" id="SSF54427">
    <property type="entry name" value="NTF2-like"/>
    <property type="match status" value="1"/>
</dbReference>
<dbReference type="Gene3D" id="3.10.450.50">
    <property type="match status" value="1"/>
</dbReference>
<dbReference type="GO" id="GO:0016491">
    <property type="term" value="F:oxidoreductase activity"/>
    <property type="evidence" value="ECO:0007669"/>
    <property type="project" value="UniProtKB-KW"/>
</dbReference>
<dbReference type="AlphaFoldDB" id="A0A0A3Y283"/>
<dbReference type="Proteomes" id="UP000030377">
    <property type="component" value="Unassembled WGS sequence"/>
</dbReference>
<proteinExistence type="predicted"/>
<dbReference type="Pfam" id="PF13577">
    <property type="entry name" value="SnoaL_4"/>
    <property type="match status" value="1"/>
</dbReference>
<evidence type="ECO:0000313" key="3">
    <source>
        <dbReference type="Proteomes" id="UP000030377"/>
    </source>
</evidence>
<evidence type="ECO:0000259" key="1">
    <source>
        <dbReference type="Pfam" id="PF13577"/>
    </source>
</evidence>
<protein>
    <recommendedName>
        <fullName evidence="1">SnoaL-like domain-containing protein</fullName>
    </recommendedName>
</protein>
<name>A0A0A3Y283_BRAJP</name>
<feature type="domain" description="SnoaL-like" evidence="1">
    <location>
        <begin position="2"/>
        <end position="129"/>
    </location>
</feature>
<comment type="caution">
    <text evidence="2">The sequence shown here is derived from an EMBL/GenBank/DDBJ whole genome shotgun (WGS) entry which is preliminary data.</text>
</comment>
<dbReference type="InterPro" id="IPR032710">
    <property type="entry name" value="NTF2-like_dom_sf"/>
</dbReference>
<organism evidence="2 3">
    <name type="scientific">Bradyrhizobium japonicum</name>
    <dbReference type="NCBI Taxonomy" id="375"/>
    <lineage>
        <taxon>Bacteria</taxon>
        <taxon>Pseudomonadati</taxon>
        <taxon>Pseudomonadota</taxon>
        <taxon>Alphaproteobacteria</taxon>
        <taxon>Hyphomicrobiales</taxon>
        <taxon>Nitrobacteraceae</taxon>
        <taxon>Bradyrhizobium</taxon>
    </lineage>
</organism>
<reference evidence="2 3" key="1">
    <citation type="submission" date="2014-09" db="EMBL/GenBank/DDBJ databases">
        <title>Draft genome of Bradyrhizobium japonicum Is-34.</title>
        <authorList>
            <person name="Tsurumaru H."/>
            <person name="Yamakawa T."/>
            <person name="Hashimoto S."/>
            <person name="Okizaki K."/>
            <person name="Kanesaki Y."/>
            <person name="Yoshikawa H."/>
            <person name="Yajima S."/>
        </authorList>
    </citation>
    <scope>NUCLEOTIDE SEQUENCE [LARGE SCALE GENOMIC DNA]</scope>
    <source>
        <strain evidence="2 3">Is-34</strain>
    </source>
</reference>
<dbReference type="InterPro" id="IPR037401">
    <property type="entry name" value="SnoaL-like"/>
</dbReference>